<dbReference type="PRINTS" id="PR02008">
    <property type="entry name" value="RCMTFAMILY"/>
</dbReference>
<evidence type="ECO:0000256" key="1">
    <source>
        <dbReference type="ARBA" id="ARBA00007494"/>
    </source>
</evidence>
<dbReference type="SUPFAM" id="SSF88697">
    <property type="entry name" value="PUA domain-like"/>
    <property type="match status" value="1"/>
</dbReference>
<feature type="binding site" evidence="6">
    <location>
        <position position="230"/>
    </location>
    <ligand>
        <name>S-adenosyl-L-methionine</name>
        <dbReference type="ChEBI" id="CHEBI:59789"/>
    </ligand>
</feature>
<sequence>MSKEYFLALYGEEGINVLKTPPPYTTLRVNTLKIDMNEAIRILELLFPRYDIKVHEKINDLLCIPVNGPFNIQPVEKAIFVDNRCGEAILRGSHIYAPGVLGTTSDFQKNEIVSIYSISVPINRGTKTTIENVAEPFYLGNGVCQMSRREIFSTNKGLAIIITEGIYQTPSFENLPKNLFFPQNEPSALVAHILDPKPGESILDMCASPGGKTTHISTLMQNQGELIALDKSKKRVEELKSNVDIWESFADVRKIDATKAKQRFGGKKFDKILLDAPCSGLGQRPKLSFQEINVDSTALYQKKFLEIACEMLKPGGILVYSTCTVTQEENQQNIGWAIENLELELINQEIMIGDASEPLGLTQVFSPISHSMGFFIAKLRRK</sequence>
<dbReference type="InterPro" id="IPR036974">
    <property type="entry name" value="PUA_sf"/>
</dbReference>
<dbReference type="PROSITE" id="PS01153">
    <property type="entry name" value="NOL1_NOP2_SUN"/>
    <property type="match status" value="1"/>
</dbReference>
<feature type="active site" description="Nucleophile" evidence="6">
    <location>
        <position position="323"/>
    </location>
</feature>
<dbReference type="Pfam" id="PF01472">
    <property type="entry name" value="PUA"/>
    <property type="match status" value="1"/>
</dbReference>
<dbReference type="SUPFAM" id="SSF53335">
    <property type="entry name" value="S-adenosyl-L-methionine-dependent methyltransferases"/>
    <property type="match status" value="1"/>
</dbReference>
<feature type="binding site" evidence="6">
    <location>
        <position position="275"/>
    </location>
    <ligand>
        <name>S-adenosyl-L-methionine</name>
        <dbReference type="ChEBI" id="CHEBI:59789"/>
    </ligand>
</feature>
<keyword evidence="9" id="KW-1185">Reference proteome</keyword>
<evidence type="ECO:0000256" key="4">
    <source>
        <dbReference type="ARBA" id="ARBA00022691"/>
    </source>
</evidence>
<dbReference type="AlphaFoldDB" id="A0AAU9JKQ1"/>
<feature type="domain" description="SAM-dependent MTase RsmB/NOP-type" evidence="7">
    <location>
        <begin position="112"/>
        <end position="382"/>
    </location>
</feature>
<evidence type="ECO:0000256" key="3">
    <source>
        <dbReference type="ARBA" id="ARBA00022679"/>
    </source>
</evidence>
<dbReference type="PROSITE" id="PS50890">
    <property type="entry name" value="PUA"/>
    <property type="match status" value="1"/>
</dbReference>
<dbReference type="InterPro" id="IPR002478">
    <property type="entry name" value="PUA"/>
</dbReference>
<dbReference type="PANTHER" id="PTHR22807">
    <property type="entry name" value="NOP2 YEAST -RELATED NOL1/NOP2/FMU SUN DOMAIN-CONTAINING"/>
    <property type="match status" value="1"/>
</dbReference>
<evidence type="ECO:0000256" key="5">
    <source>
        <dbReference type="ARBA" id="ARBA00022884"/>
    </source>
</evidence>
<gene>
    <name evidence="8" type="ORF">BSTOLATCC_MIC28729</name>
</gene>
<dbReference type="InterPro" id="IPR015947">
    <property type="entry name" value="PUA-like_sf"/>
</dbReference>
<keyword evidence="3 6" id="KW-0808">Transferase</keyword>
<dbReference type="SMART" id="SM00359">
    <property type="entry name" value="PUA"/>
    <property type="match status" value="1"/>
</dbReference>
<proteinExistence type="inferred from homology"/>
<dbReference type="Pfam" id="PF01189">
    <property type="entry name" value="Methyltr_RsmB-F"/>
    <property type="match status" value="1"/>
</dbReference>
<accession>A0AAU9JKQ1</accession>
<dbReference type="GO" id="GO:0003723">
    <property type="term" value="F:RNA binding"/>
    <property type="evidence" value="ECO:0007669"/>
    <property type="project" value="UniProtKB-UniRule"/>
</dbReference>
<feature type="binding site" evidence="6">
    <location>
        <position position="256"/>
    </location>
    <ligand>
        <name>S-adenosyl-L-methionine</name>
        <dbReference type="ChEBI" id="CHEBI:59789"/>
    </ligand>
</feature>
<dbReference type="PROSITE" id="PS51686">
    <property type="entry name" value="SAM_MT_RSMB_NOP"/>
    <property type="match status" value="1"/>
</dbReference>
<comment type="caution">
    <text evidence="8">The sequence shown here is derived from an EMBL/GenBank/DDBJ whole genome shotgun (WGS) entry which is preliminary data.</text>
</comment>
<comment type="similarity">
    <text evidence="1 6">Belongs to the class I-like SAM-binding methyltransferase superfamily. RsmB/NOP family.</text>
</comment>
<evidence type="ECO:0000313" key="8">
    <source>
        <dbReference type="EMBL" id="CAG9321447.1"/>
    </source>
</evidence>
<dbReference type="InterPro" id="IPR023267">
    <property type="entry name" value="RCMT"/>
</dbReference>
<evidence type="ECO:0000259" key="7">
    <source>
        <dbReference type="PROSITE" id="PS51686"/>
    </source>
</evidence>
<reference evidence="8" key="1">
    <citation type="submission" date="2021-09" db="EMBL/GenBank/DDBJ databases">
        <authorList>
            <consortium name="AG Swart"/>
            <person name="Singh M."/>
            <person name="Singh A."/>
            <person name="Seah K."/>
            <person name="Emmerich C."/>
        </authorList>
    </citation>
    <scope>NUCLEOTIDE SEQUENCE</scope>
    <source>
        <strain evidence="8">ATCC30299</strain>
    </source>
</reference>
<keyword evidence="2 6" id="KW-0489">Methyltransferase</keyword>
<organism evidence="8 9">
    <name type="scientific">Blepharisma stoltei</name>
    <dbReference type="NCBI Taxonomy" id="1481888"/>
    <lineage>
        <taxon>Eukaryota</taxon>
        <taxon>Sar</taxon>
        <taxon>Alveolata</taxon>
        <taxon>Ciliophora</taxon>
        <taxon>Postciliodesmatophora</taxon>
        <taxon>Heterotrichea</taxon>
        <taxon>Heterotrichida</taxon>
        <taxon>Blepharismidae</taxon>
        <taxon>Blepharisma</taxon>
    </lineage>
</organism>
<name>A0AAU9JKQ1_9CILI</name>
<dbReference type="GO" id="GO:0001510">
    <property type="term" value="P:RNA methylation"/>
    <property type="evidence" value="ECO:0007669"/>
    <property type="project" value="InterPro"/>
</dbReference>
<dbReference type="CDD" id="cd21150">
    <property type="entry name" value="PUA_NSun6-like"/>
    <property type="match status" value="1"/>
</dbReference>
<dbReference type="InterPro" id="IPR029063">
    <property type="entry name" value="SAM-dependent_MTases_sf"/>
</dbReference>
<keyword evidence="5 6" id="KW-0694">RNA-binding</keyword>
<dbReference type="Gene3D" id="2.30.130.10">
    <property type="entry name" value="PUA domain"/>
    <property type="match status" value="1"/>
</dbReference>
<dbReference type="InterPro" id="IPR018314">
    <property type="entry name" value="RsmB/NOL1/NOP2-like_CS"/>
</dbReference>
<keyword evidence="4 6" id="KW-0949">S-adenosyl-L-methionine</keyword>
<protein>
    <recommendedName>
        <fullName evidence="7">SAM-dependent MTase RsmB/NOP-type domain-containing protein</fullName>
    </recommendedName>
</protein>
<dbReference type="Proteomes" id="UP001162131">
    <property type="component" value="Unassembled WGS sequence"/>
</dbReference>
<dbReference type="PANTHER" id="PTHR22807:SF34">
    <property type="entry name" value="TRNA (CYTOSINE(72)-C(5))-METHYLTRANSFERASE NSUN6"/>
    <property type="match status" value="1"/>
</dbReference>
<dbReference type="InterPro" id="IPR001678">
    <property type="entry name" value="MeTrfase_RsmB-F_NOP2_dom"/>
</dbReference>
<dbReference type="Gene3D" id="3.40.50.150">
    <property type="entry name" value="Vaccinia Virus protein VP39"/>
    <property type="match status" value="1"/>
</dbReference>
<comment type="caution">
    <text evidence="6">Lacks conserved residue(s) required for the propagation of feature annotation.</text>
</comment>
<evidence type="ECO:0000256" key="6">
    <source>
        <dbReference type="PROSITE-ProRule" id="PRU01023"/>
    </source>
</evidence>
<dbReference type="CDD" id="cd02440">
    <property type="entry name" value="AdoMet_MTases"/>
    <property type="match status" value="1"/>
</dbReference>
<dbReference type="EMBL" id="CAJZBQ010000028">
    <property type="protein sequence ID" value="CAG9321447.1"/>
    <property type="molecule type" value="Genomic_DNA"/>
</dbReference>
<evidence type="ECO:0000256" key="2">
    <source>
        <dbReference type="ARBA" id="ARBA00022603"/>
    </source>
</evidence>
<dbReference type="InterPro" id="IPR049560">
    <property type="entry name" value="MeTrfase_RsmB-F_NOP2_cat"/>
</dbReference>
<dbReference type="GO" id="GO:0008173">
    <property type="term" value="F:RNA methyltransferase activity"/>
    <property type="evidence" value="ECO:0007669"/>
    <property type="project" value="InterPro"/>
</dbReference>
<evidence type="ECO:0000313" key="9">
    <source>
        <dbReference type="Proteomes" id="UP001162131"/>
    </source>
</evidence>